<dbReference type="PANTHER" id="PTHR23248">
    <property type="entry name" value="PHOSPHOLIPID SCRAMBLASE-RELATED"/>
    <property type="match status" value="1"/>
</dbReference>
<proteinExistence type="inferred from homology"/>
<dbReference type="Proteomes" id="UP000005408">
    <property type="component" value="Unassembled WGS sequence"/>
</dbReference>
<comment type="cofactor">
    <cofactor evidence="2">
        <name>Ca(2+)</name>
        <dbReference type="ChEBI" id="CHEBI:29108"/>
    </cofactor>
</comment>
<evidence type="ECO:0000256" key="2">
    <source>
        <dbReference type="RuleBase" id="RU363116"/>
    </source>
</evidence>
<comment type="similarity">
    <text evidence="1 2">Belongs to the phospholipid scramblase family.</text>
</comment>
<keyword evidence="2" id="KW-0106">Calcium</keyword>
<dbReference type="GO" id="GO:0017128">
    <property type="term" value="F:phospholipid scramblase activity"/>
    <property type="evidence" value="ECO:0007669"/>
    <property type="project" value="InterPro"/>
</dbReference>
<keyword evidence="2" id="KW-0449">Lipoprotein</keyword>
<reference evidence="3" key="1">
    <citation type="submission" date="2022-08" db="UniProtKB">
        <authorList>
            <consortium name="EnsemblMetazoa"/>
        </authorList>
    </citation>
    <scope>IDENTIFICATION</scope>
    <source>
        <strain evidence="3">05x7-T-G4-1.051#20</strain>
    </source>
</reference>
<sequence length="92" mass="10295">MRILNDQNQEVIHLSRPLRCSSWWCPCYLQNVVVEAPPGMIVGYVCQFWSLCKPGLRIKNATEEIVLSIKGSGCQVNICGDINFDVSIVLSP</sequence>
<comment type="function">
    <text evidence="2">May mediate accelerated ATP-independent bidirectional transbilayer migration of phospholipids upon binding calcium ions that results in a loss of phospholipid asymmetry in the plasma membrane.</text>
</comment>
<dbReference type="GO" id="GO:0005886">
    <property type="term" value="C:plasma membrane"/>
    <property type="evidence" value="ECO:0007669"/>
    <property type="project" value="TreeGrafter"/>
</dbReference>
<evidence type="ECO:0000313" key="4">
    <source>
        <dbReference type="Proteomes" id="UP000005408"/>
    </source>
</evidence>
<organism evidence="3 4">
    <name type="scientific">Magallana gigas</name>
    <name type="common">Pacific oyster</name>
    <name type="synonym">Crassostrea gigas</name>
    <dbReference type="NCBI Taxonomy" id="29159"/>
    <lineage>
        <taxon>Eukaryota</taxon>
        <taxon>Metazoa</taxon>
        <taxon>Spiralia</taxon>
        <taxon>Lophotrochozoa</taxon>
        <taxon>Mollusca</taxon>
        <taxon>Bivalvia</taxon>
        <taxon>Autobranchia</taxon>
        <taxon>Pteriomorphia</taxon>
        <taxon>Ostreida</taxon>
        <taxon>Ostreoidea</taxon>
        <taxon>Ostreidae</taxon>
        <taxon>Magallana</taxon>
    </lineage>
</organism>
<dbReference type="EnsemblMetazoa" id="G33967.1">
    <property type="protein sequence ID" value="G33967.1:cds"/>
    <property type="gene ID" value="G33967"/>
</dbReference>
<evidence type="ECO:0000313" key="3">
    <source>
        <dbReference type="EnsemblMetazoa" id="G33967.1:cds"/>
    </source>
</evidence>
<protein>
    <recommendedName>
        <fullName evidence="2">Phospholipid scramblase</fullName>
    </recommendedName>
</protein>
<accession>A0A8W8MGQ2</accession>
<name>A0A8W8MGQ2_MAGGI</name>
<dbReference type="AlphaFoldDB" id="A0A8W8MGQ2"/>
<keyword evidence="2" id="KW-0564">Palmitate</keyword>
<dbReference type="InterPro" id="IPR005552">
    <property type="entry name" value="Scramblase"/>
</dbReference>
<dbReference type="PANTHER" id="PTHR23248:SF9">
    <property type="entry name" value="PHOSPHOLIPID SCRAMBLASE"/>
    <property type="match status" value="1"/>
</dbReference>
<evidence type="ECO:0000256" key="1">
    <source>
        <dbReference type="ARBA" id="ARBA00005350"/>
    </source>
</evidence>
<dbReference type="Pfam" id="PF03803">
    <property type="entry name" value="Scramblase"/>
    <property type="match status" value="1"/>
</dbReference>
<keyword evidence="4" id="KW-1185">Reference proteome</keyword>